<dbReference type="SUPFAM" id="SSF51366">
    <property type="entry name" value="Ribulose-phoshate binding barrel"/>
    <property type="match status" value="1"/>
</dbReference>
<dbReference type="InterPro" id="IPR011060">
    <property type="entry name" value="RibuloseP-bd_barrel"/>
</dbReference>
<dbReference type="InterPro" id="IPR013785">
    <property type="entry name" value="Aldolase_TIM"/>
</dbReference>
<dbReference type="InterPro" id="IPR006062">
    <property type="entry name" value="His_biosynth"/>
</dbReference>
<dbReference type="PANTHER" id="PTHR21235:SF2">
    <property type="entry name" value="IMIDAZOLE GLYCEROL PHOSPHATE SYNTHASE HISHF"/>
    <property type="match status" value="1"/>
</dbReference>
<dbReference type="Gene3D" id="3.20.20.70">
    <property type="entry name" value="Aldolase class I"/>
    <property type="match status" value="1"/>
</dbReference>
<dbReference type="InterPro" id="IPR050064">
    <property type="entry name" value="IGPS_HisA/HisF"/>
</dbReference>
<proteinExistence type="predicted"/>
<gene>
    <name evidence="1" type="ORF">METZ01_LOCUS385948</name>
</gene>
<dbReference type="EMBL" id="UINC01143901">
    <property type="protein sequence ID" value="SVD33094.1"/>
    <property type="molecule type" value="Genomic_DNA"/>
</dbReference>
<feature type="non-terminal residue" evidence="1">
    <location>
        <position position="150"/>
    </location>
</feature>
<reference evidence="1" key="1">
    <citation type="submission" date="2018-05" db="EMBL/GenBank/DDBJ databases">
        <authorList>
            <person name="Lanie J.A."/>
            <person name="Ng W.-L."/>
            <person name="Kazmierczak K.M."/>
            <person name="Andrzejewski T.M."/>
            <person name="Davidsen T.M."/>
            <person name="Wayne K.J."/>
            <person name="Tettelin H."/>
            <person name="Glass J.I."/>
            <person name="Rusch D."/>
            <person name="Podicherti R."/>
            <person name="Tsui H.-C.T."/>
            <person name="Winkler M.E."/>
        </authorList>
    </citation>
    <scope>NUCLEOTIDE SEQUENCE</scope>
</reference>
<dbReference type="Pfam" id="PF00977">
    <property type="entry name" value="His_biosynth"/>
    <property type="match status" value="1"/>
</dbReference>
<protein>
    <recommendedName>
        <fullName evidence="2">Imidazole glycerol-phosphate synthase</fullName>
    </recommendedName>
</protein>
<dbReference type="GO" id="GO:0000105">
    <property type="term" value="P:L-histidine biosynthetic process"/>
    <property type="evidence" value="ECO:0007669"/>
    <property type="project" value="InterPro"/>
</dbReference>
<dbReference type="PANTHER" id="PTHR21235">
    <property type="entry name" value="IMIDAZOLE GLYCEROL PHOSPHATE SYNTHASE SUBUNIT HISF/H IGP SYNTHASE SUBUNIT HISF/H"/>
    <property type="match status" value="1"/>
</dbReference>
<evidence type="ECO:0000313" key="1">
    <source>
        <dbReference type="EMBL" id="SVD33094.1"/>
    </source>
</evidence>
<evidence type="ECO:0008006" key="2">
    <source>
        <dbReference type="Google" id="ProtNLM"/>
    </source>
</evidence>
<accession>A0A382UFN7</accession>
<organism evidence="1">
    <name type="scientific">marine metagenome</name>
    <dbReference type="NCBI Taxonomy" id="408172"/>
    <lineage>
        <taxon>unclassified sequences</taxon>
        <taxon>metagenomes</taxon>
        <taxon>ecological metagenomes</taxon>
    </lineage>
</organism>
<sequence length="150" mass="16863">MKNVRVIPRLDIKGPNLVKGVHLEGLRVLGDPSRFARYYYENGADEIIYQDTVASLYDRNSLTEIINKTAKEIFIPLTVGGGIRDMDDIHNVLRAGADKVSINTSAVRNPDFVNQASRFYGSSTIVIAMECLRKNDGDYYIFTDNGREET</sequence>
<name>A0A382UFN7_9ZZZZ</name>
<dbReference type="AlphaFoldDB" id="A0A382UFN7"/>
<dbReference type="GO" id="GO:0000107">
    <property type="term" value="F:imidazoleglycerol-phosphate synthase activity"/>
    <property type="evidence" value="ECO:0007669"/>
    <property type="project" value="TreeGrafter"/>
</dbReference>